<feature type="transmembrane region" description="Helical" evidence="9">
    <location>
        <begin position="92"/>
        <end position="113"/>
    </location>
</feature>
<dbReference type="SUPFAM" id="SSF103473">
    <property type="entry name" value="MFS general substrate transporter"/>
    <property type="match status" value="1"/>
</dbReference>
<feature type="transmembrane region" description="Helical" evidence="9">
    <location>
        <begin position="351"/>
        <end position="370"/>
    </location>
</feature>
<keyword evidence="8 9" id="KW-0472">Membrane</keyword>
<evidence type="ECO:0000256" key="9">
    <source>
        <dbReference type="SAM" id="Phobius"/>
    </source>
</evidence>
<evidence type="ECO:0000256" key="4">
    <source>
        <dbReference type="ARBA" id="ARBA00022475"/>
    </source>
</evidence>
<dbReference type="GO" id="GO:0005886">
    <property type="term" value="C:plasma membrane"/>
    <property type="evidence" value="ECO:0007669"/>
    <property type="project" value="UniProtKB-SubCell"/>
</dbReference>
<evidence type="ECO:0000256" key="3">
    <source>
        <dbReference type="ARBA" id="ARBA00022448"/>
    </source>
</evidence>
<feature type="transmembrane region" description="Helical" evidence="9">
    <location>
        <begin position="265"/>
        <end position="283"/>
    </location>
</feature>
<organism evidence="11 12">
    <name type="scientific">Microbacterium mangrovi</name>
    <dbReference type="NCBI Taxonomy" id="1348253"/>
    <lineage>
        <taxon>Bacteria</taxon>
        <taxon>Bacillati</taxon>
        <taxon>Actinomycetota</taxon>
        <taxon>Actinomycetes</taxon>
        <taxon>Micrococcales</taxon>
        <taxon>Microbacteriaceae</taxon>
        <taxon>Microbacterium</taxon>
    </lineage>
</organism>
<dbReference type="Pfam" id="PF07690">
    <property type="entry name" value="MFS_1"/>
    <property type="match status" value="1"/>
</dbReference>
<evidence type="ECO:0000256" key="5">
    <source>
        <dbReference type="ARBA" id="ARBA00022597"/>
    </source>
</evidence>
<evidence type="ECO:0000313" key="11">
    <source>
        <dbReference type="EMBL" id="KHK98974.1"/>
    </source>
</evidence>
<proteinExistence type="inferred from homology"/>
<comment type="subcellular location">
    <subcellularLocation>
        <location evidence="1">Cell membrane</location>
        <topology evidence="1">Multi-pass membrane protein</topology>
    </subcellularLocation>
</comment>
<dbReference type="Proteomes" id="UP000031030">
    <property type="component" value="Unassembled WGS sequence"/>
</dbReference>
<keyword evidence="3" id="KW-0813">Transport</keyword>
<feature type="transmembrane region" description="Helical" evidence="9">
    <location>
        <begin position="328"/>
        <end position="345"/>
    </location>
</feature>
<comment type="caution">
    <text evidence="11">The sequence shown here is derived from an EMBL/GenBank/DDBJ whole genome shotgun (WGS) entry which is preliminary data.</text>
</comment>
<feature type="transmembrane region" description="Helical" evidence="9">
    <location>
        <begin position="40"/>
        <end position="59"/>
    </location>
</feature>
<dbReference type="InterPro" id="IPR011701">
    <property type="entry name" value="MFS"/>
</dbReference>
<evidence type="ECO:0000259" key="10">
    <source>
        <dbReference type="PROSITE" id="PS50850"/>
    </source>
</evidence>
<feature type="transmembrane region" description="Helical" evidence="9">
    <location>
        <begin position="66"/>
        <end position="86"/>
    </location>
</feature>
<dbReference type="GO" id="GO:0022857">
    <property type="term" value="F:transmembrane transporter activity"/>
    <property type="evidence" value="ECO:0007669"/>
    <property type="project" value="InterPro"/>
</dbReference>
<dbReference type="Gene3D" id="1.20.1250.20">
    <property type="entry name" value="MFS general substrate transporter like domains"/>
    <property type="match status" value="2"/>
</dbReference>
<dbReference type="EMBL" id="JTDK01000006">
    <property type="protein sequence ID" value="KHK98974.1"/>
    <property type="molecule type" value="Genomic_DNA"/>
</dbReference>
<evidence type="ECO:0000256" key="7">
    <source>
        <dbReference type="ARBA" id="ARBA00022989"/>
    </source>
</evidence>
<protein>
    <recommendedName>
        <fullName evidence="10">Major facilitator superfamily (MFS) profile domain-containing protein</fullName>
    </recommendedName>
</protein>
<feature type="domain" description="Major facilitator superfamily (MFS) profile" evidence="10">
    <location>
        <begin position="1"/>
        <end position="375"/>
    </location>
</feature>
<keyword evidence="5" id="KW-0762">Sugar transport</keyword>
<dbReference type="PANTHER" id="PTHR23535:SF2">
    <property type="entry name" value="SUGAR EFFLUX TRANSPORTER A-RELATED"/>
    <property type="match status" value="1"/>
</dbReference>
<dbReference type="PROSITE" id="PS50850">
    <property type="entry name" value="MFS"/>
    <property type="match status" value="1"/>
</dbReference>
<dbReference type="InterPro" id="IPR020846">
    <property type="entry name" value="MFS_dom"/>
</dbReference>
<keyword evidence="6 9" id="KW-0812">Transmembrane</keyword>
<keyword evidence="4" id="KW-1003">Cell membrane</keyword>
<dbReference type="PANTHER" id="PTHR23535">
    <property type="entry name" value="SUGAR EFFLUX TRANSPORTER A-RELATED"/>
    <property type="match status" value="1"/>
</dbReference>
<dbReference type="InterPro" id="IPR036259">
    <property type="entry name" value="MFS_trans_sf"/>
</dbReference>
<gene>
    <name evidence="11" type="ORF">LK09_04800</name>
</gene>
<evidence type="ECO:0000256" key="8">
    <source>
        <dbReference type="ARBA" id="ARBA00023136"/>
    </source>
</evidence>
<comment type="similarity">
    <text evidence="2">Belongs to the major facilitator superfamily. Set transporter family.</text>
</comment>
<name>A0A0B2A637_9MICO</name>
<evidence type="ECO:0000313" key="12">
    <source>
        <dbReference type="Proteomes" id="UP000031030"/>
    </source>
</evidence>
<evidence type="ECO:0000256" key="1">
    <source>
        <dbReference type="ARBA" id="ARBA00004651"/>
    </source>
</evidence>
<feature type="transmembrane region" description="Helical" evidence="9">
    <location>
        <begin position="155"/>
        <end position="173"/>
    </location>
</feature>
<accession>A0A0B2A637</accession>
<reference evidence="11 12" key="1">
    <citation type="submission" date="2014-11" db="EMBL/GenBank/DDBJ databases">
        <title>Genome sequence of Microbacterium mangrovi MUSC 115(T).</title>
        <authorList>
            <person name="Lee L.-H."/>
        </authorList>
    </citation>
    <scope>NUCLEOTIDE SEQUENCE [LARGE SCALE GENOMIC DNA]</scope>
    <source>
        <strain evidence="11 12">MUSC 115</strain>
    </source>
</reference>
<dbReference type="STRING" id="1348253.LK09_04800"/>
<keyword evidence="12" id="KW-1185">Reference proteome</keyword>
<keyword evidence="7 9" id="KW-1133">Transmembrane helix</keyword>
<evidence type="ECO:0000256" key="6">
    <source>
        <dbReference type="ARBA" id="ARBA00022692"/>
    </source>
</evidence>
<feature type="transmembrane region" description="Helical" evidence="9">
    <location>
        <begin position="295"/>
        <end position="316"/>
    </location>
</feature>
<evidence type="ECO:0000256" key="2">
    <source>
        <dbReference type="ARBA" id="ARBA00006523"/>
    </source>
</evidence>
<feature type="transmembrane region" description="Helical" evidence="9">
    <location>
        <begin position="202"/>
        <end position="225"/>
    </location>
</feature>
<dbReference type="AlphaFoldDB" id="A0A0B2A637"/>
<feature type="transmembrane region" description="Helical" evidence="9">
    <location>
        <begin position="125"/>
        <end position="149"/>
    </location>
</feature>
<sequence length="386" mass="39194">MKLLAQTSAFAWGLQFAFLNPALALLLSTQLRATDAQVGLALALYSASGFVASLLIPAWADRRGNYLSWMLVCGALTVALAAVLGFTGSLPVAIIALIVLGGPAGVGASLFFAQLRAAGLGRAQILSTRAMVSVSWVAGPPLAMVLASIAGVQSVIVAIVVVSTGGMVSILLLRRASPPAEPAASGPTEAAMPLSRTRVAGIMIAFVALQATNTVVTSAMALFTVNSLHLAPVWGGVALGVAALAEIPALLLLGRLTGKYSQITLIVVGCAVGVAYYVVMAIVRDPIGLVAAQLLNAWFFATVTGVGLTLFQDVIARPGLASGLFTNTRRIGAVLSGGIIALAASPAGFPGVFLSCAALTALALIITLIVGRSRPSLVQTAPETSE</sequence>
<feature type="transmembrane region" description="Helical" evidence="9">
    <location>
        <begin position="231"/>
        <end position="253"/>
    </location>
</feature>